<feature type="chain" id="PRO_5008381700" evidence="1">
    <location>
        <begin position="25"/>
        <end position="234"/>
    </location>
</feature>
<accession>A0A1A8XT41</accession>
<dbReference type="EMBL" id="FLQX01000133">
    <property type="protein sequence ID" value="SBT08240.1"/>
    <property type="molecule type" value="Genomic_DNA"/>
</dbReference>
<evidence type="ECO:0000256" key="1">
    <source>
        <dbReference type="SAM" id="SignalP"/>
    </source>
</evidence>
<keyword evidence="3" id="KW-1185">Reference proteome</keyword>
<feature type="signal peptide" evidence="1">
    <location>
        <begin position="1"/>
        <end position="24"/>
    </location>
</feature>
<dbReference type="AlphaFoldDB" id="A0A1A8XT41"/>
<dbReference type="RefSeq" id="WP_186408147.1">
    <property type="nucleotide sequence ID" value="NZ_FLQX01000133.1"/>
</dbReference>
<keyword evidence="1" id="KW-0732">Signal</keyword>
<gene>
    <name evidence="2" type="ORF">ACCAA_550061</name>
</gene>
<dbReference type="STRING" id="1860102.ACCAA_550061"/>
<evidence type="ECO:0000313" key="2">
    <source>
        <dbReference type="EMBL" id="SBT08240.1"/>
    </source>
</evidence>
<protein>
    <submittedName>
        <fullName evidence="2">Uncharacterized protein</fullName>
    </submittedName>
</protein>
<proteinExistence type="predicted"/>
<reference evidence="2 3" key="1">
    <citation type="submission" date="2016-06" db="EMBL/GenBank/DDBJ databases">
        <authorList>
            <person name="Kjaerup R.B."/>
            <person name="Dalgaard T.S."/>
            <person name="Juul-Madsen H.R."/>
        </authorList>
    </citation>
    <scope>NUCLEOTIDE SEQUENCE [LARGE SCALE GENOMIC DNA]</scope>
    <source>
        <strain evidence="2">3</strain>
    </source>
</reference>
<evidence type="ECO:0000313" key="3">
    <source>
        <dbReference type="Proteomes" id="UP000199169"/>
    </source>
</evidence>
<name>A0A1A8XT41_9PROT</name>
<organism evidence="2 3">
    <name type="scientific">Candidatus Accumulibacter aalborgensis</name>
    <dbReference type="NCBI Taxonomy" id="1860102"/>
    <lineage>
        <taxon>Bacteria</taxon>
        <taxon>Pseudomonadati</taxon>
        <taxon>Pseudomonadota</taxon>
        <taxon>Betaproteobacteria</taxon>
        <taxon>Candidatus Accumulibacter</taxon>
    </lineage>
</organism>
<dbReference type="Proteomes" id="UP000199169">
    <property type="component" value="Unassembled WGS sequence"/>
</dbReference>
<sequence>MAGKWSKVFAIAALALLWAVPVQSAGYPTEEQFRQALNDIDGLVRWEGMSLEVLDAQKNGLTRPLLSAGLNLDTNSCVVFFNTQPEDGLTQFFADIAESDMPLLLRAMCVHEVTHCIEQREAYVREDFDKVLPPVYQQDNMTIQGYSSVVKSGVVETWGEALADISSLLYLKQTVPDQWLDLAHRISAMRHQLADKWPQHDTSVWLERLIDANPASGEAGSLFEAAFRYRRQFR</sequence>